<proteinExistence type="predicted"/>
<protein>
    <recommendedName>
        <fullName evidence="2">Putative Flp pilus-assembly TadG-like N-terminal domain-containing protein</fullName>
    </recommendedName>
</protein>
<evidence type="ECO:0000313" key="3">
    <source>
        <dbReference type="EMBL" id="SBW11703.1"/>
    </source>
</evidence>
<dbReference type="SUPFAM" id="SSF53300">
    <property type="entry name" value="vWA-like"/>
    <property type="match status" value="1"/>
</dbReference>
<keyword evidence="1" id="KW-0472">Membrane</keyword>
<evidence type="ECO:0000259" key="2">
    <source>
        <dbReference type="Pfam" id="PF13400"/>
    </source>
</evidence>
<organism evidence="3">
    <name type="scientific">uncultured Alphaproteobacteria bacterium</name>
    <dbReference type="NCBI Taxonomy" id="91750"/>
    <lineage>
        <taxon>Bacteria</taxon>
        <taxon>Pseudomonadati</taxon>
        <taxon>Pseudomonadota</taxon>
        <taxon>Alphaproteobacteria</taxon>
        <taxon>environmental samples</taxon>
    </lineage>
</organism>
<evidence type="ECO:0000256" key="1">
    <source>
        <dbReference type="SAM" id="Phobius"/>
    </source>
</evidence>
<name>A0A212KJ16_9PROT</name>
<accession>A0A212KJ16</accession>
<dbReference type="EMBL" id="FLUO01000002">
    <property type="protein sequence ID" value="SBW11703.1"/>
    <property type="molecule type" value="Genomic_DNA"/>
</dbReference>
<dbReference type="AlphaFoldDB" id="A0A212KJ16"/>
<dbReference type="Pfam" id="PF13400">
    <property type="entry name" value="Tad"/>
    <property type="match status" value="1"/>
</dbReference>
<gene>
    <name evidence="3" type="ORF">KL86APRO_20278</name>
</gene>
<dbReference type="InterPro" id="IPR036465">
    <property type="entry name" value="vWFA_dom_sf"/>
</dbReference>
<feature type="domain" description="Putative Flp pilus-assembly TadG-like N-terminal" evidence="2">
    <location>
        <begin position="21"/>
        <end position="65"/>
    </location>
</feature>
<dbReference type="Gene3D" id="3.40.50.410">
    <property type="entry name" value="von Willebrand factor, type A domain"/>
    <property type="match status" value="1"/>
</dbReference>
<sequence>MLRLRRFGSRFRPLLRDERGGVAVIFAVTLIPMLLAIGLAVDTARAYAVKSRLQQALDAAALAVGSSTGTAAEMQALAQKFFDANFRADGLATASSIQVTVNGDTIVADGAATVDSTLMALGGFGAIRVVEHSEVVRAIRGLELAMVLDNTGSMTSNDNIGALREAARELTGILFGNQTLHPTLRIALVPYSASVNPGRVAESLISGSTAVDPARALGWKGCVVERAGANAVADTPAATRTWTPYKWLPSVDNDYNASSPSTVRADPSYGNGGTGPNLGCPTAITPLTNDKAVIDAAIDAMRAWSRGGTFSDIGMAWGLRVLSPEPPFTEGLPWGTAKWDKAAILMTDGENQFFKLSGRSGPNEANPAVNSDYTGYGRLDELGRIGTTNLSSARTVINTRMADVCRAMKAKGIVIYTITFTSGISDATRELYRTCASTPQKYFDSPTQTELRASFRAIATELSQLRLSL</sequence>
<reference evidence="3" key="1">
    <citation type="submission" date="2016-04" db="EMBL/GenBank/DDBJ databases">
        <authorList>
            <person name="Evans L.H."/>
            <person name="Alamgir A."/>
            <person name="Owens N."/>
            <person name="Weber N.D."/>
            <person name="Virtaneva K."/>
            <person name="Barbian K."/>
            <person name="Babar A."/>
            <person name="Rosenke K."/>
        </authorList>
    </citation>
    <scope>NUCLEOTIDE SEQUENCE</scope>
    <source>
        <strain evidence="3">86</strain>
    </source>
</reference>
<keyword evidence="1" id="KW-0812">Transmembrane</keyword>
<feature type="transmembrane region" description="Helical" evidence="1">
    <location>
        <begin position="21"/>
        <end position="41"/>
    </location>
</feature>
<keyword evidence="1" id="KW-1133">Transmembrane helix</keyword>
<dbReference type="InterPro" id="IPR028087">
    <property type="entry name" value="Tad_N"/>
</dbReference>